<reference evidence="3" key="1">
    <citation type="journal article" date="2023" name="IScience">
        <title>Live-bearing cockroach genome reveals convergent evolutionary mechanisms linked to viviparity in insects and beyond.</title>
        <authorList>
            <person name="Fouks B."/>
            <person name="Harrison M.C."/>
            <person name="Mikhailova A.A."/>
            <person name="Marchal E."/>
            <person name="English S."/>
            <person name="Carruthers M."/>
            <person name="Jennings E.C."/>
            <person name="Chiamaka E.L."/>
            <person name="Frigard R.A."/>
            <person name="Pippel M."/>
            <person name="Attardo G.M."/>
            <person name="Benoit J.B."/>
            <person name="Bornberg-Bauer E."/>
            <person name="Tobe S.S."/>
        </authorList>
    </citation>
    <scope>NUCLEOTIDE SEQUENCE</scope>
    <source>
        <strain evidence="3">Stay&amp;Tobe</strain>
    </source>
</reference>
<dbReference type="PANTHER" id="PTHR23322">
    <property type="entry name" value="FAS-ASSOCIATED PROTEIN"/>
    <property type="match status" value="1"/>
</dbReference>
<dbReference type="InterPro" id="IPR006577">
    <property type="entry name" value="UAS"/>
</dbReference>
<dbReference type="InterPro" id="IPR050730">
    <property type="entry name" value="UBX_domain-protein"/>
</dbReference>
<accession>A0AAD7ZUZ8</accession>
<organism evidence="3 4">
    <name type="scientific">Diploptera punctata</name>
    <name type="common">Pacific beetle cockroach</name>
    <dbReference type="NCBI Taxonomy" id="6984"/>
    <lineage>
        <taxon>Eukaryota</taxon>
        <taxon>Metazoa</taxon>
        <taxon>Ecdysozoa</taxon>
        <taxon>Arthropoda</taxon>
        <taxon>Hexapoda</taxon>
        <taxon>Insecta</taxon>
        <taxon>Pterygota</taxon>
        <taxon>Neoptera</taxon>
        <taxon>Polyneoptera</taxon>
        <taxon>Dictyoptera</taxon>
        <taxon>Blattodea</taxon>
        <taxon>Blaberoidea</taxon>
        <taxon>Blaberidae</taxon>
        <taxon>Diplopterinae</taxon>
        <taxon>Diploptera</taxon>
    </lineage>
</organism>
<protein>
    <recommendedName>
        <fullName evidence="2">UAS domain-containing protein</fullName>
    </recommendedName>
</protein>
<name>A0AAD7ZUZ8_DIPPU</name>
<evidence type="ECO:0000256" key="1">
    <source>
        <dbReference type="ARBA" id="ARBA00022553"/>
    </source>
</evidence>
<evidence type="ECO:0000259" key="2">
    <source>
        <dbReference type="SMART" id="SM00594"/>
    </source>
</evidence>
<dbReference type="AlphaFoldDB" id="A0AAD7ZUZ8"/>
<dbReference type="CDD" id="cd02958">
    <property type="entry name" value="UAS"/>
    <property type="match status" value="1"/>
</dbReference>
<sequence length="600" mass="68407">MASNSKSNKYPKASIDQLMAVIGVSKDVAKHLLSVCHGDVQMAVNLFLEDSEGSLNIASTSQVRDPIPPQQEVLVQDPGFSTYNTRFKRTVHSVFDSFRDFQVETSRQEEMLSGSDFSPKLKKLEDLFRPPLDLVLHGTFQDARDVGVAQKKWLMVNVQNVMEFACQILNRDIWSNKAIRTIVKEQFIFWQVYCDSAEGQRYSAFYNVTDWPYVAIIDPRTGECMRVWNKIEVSSFCDILLEFLCQHHFDEQPASKRVKMTQEKSIVDANEDEQLAAAIKASLVDSSASSSRKSSSSDTQPEITRLHFTSNDESESRFLLRYPDGSREIVVLPLSATVKALMSHMSTKGYSPERNYHSHCVVINIFTNIVFLHRSGLYMIILWFEHSYNHNVEGHLQCVDIMKNSNLGQVYTCSILNHCPSYHLFPNKKPKELTVWEKIYIQKSEKKKLMNFEIPEVHWSTDRSKKKTAKKRHNTGRPEATDIEISSETAVFSHVSILVNPALMPVMGEEKRQPDVLWTFPPFPRFFAILGHIWYKMWQSLVETAKNNPFGSPFHVAHCESSSSNELVKGRNISATATVGEAGGRELTNTVYFNDPSFCV</sequence>
<dbReference type="GO" id="GO:0043130">
    <property type="term" value="F:ubiquitin binding"/>
    <property type="evidence" value="ECO:0007669"/>
    <property type="project" value="TreeGrafter"/>
</dbReference>
<dbReference type="EMBL" id="JASPKZ010006468">
    <property type="protein sequence ID" value="KAJ9587211.1"/>
    <property type="molecule type" value="Genomic_DNA"/>
</dbReference>
<dbReference type="PROSITE" id="PS50330">
    <property type="entry name" value="UIM"/>
    <property type="match status" value="1"/>
</dbReference>
<dbReference type="Gene3D" id="3.40.30.10">
    <property type="entry name" value="Glutaredoxin"/>
    <property type="match status" value="1"/>
</dbReference>
<gene>
    <name evidence="3" type="ORF">L9F63_019291</name>
</gene>
<dbReference type="Pfam" id="PF14555">
    <property type="entry name" value="UBA_4"/>
    <property type="match status" value="1"/>
</dbReference>
<dbReference type="InterPro" id="IPR009060">
    <property type="entry name" value="UBA-like_sf"/>
</dbReference>
<dbReference type="Pfam" id="PF13899">
    <property type="entry name" value="Thioredoxin_7"/>
    <property type="match status" value="1"/>
</dbReference>
<comment type="caution">
    <text evidence="3">The sequence shown here is derived from an EMBL/GenBank/DDBJ whole genome shotgun (WGS) entry which is preliminary data.</text>
</comment>
<dbReference type="SMART" id="SM00594">
    <property type="entry name" value="UAS"/>
    <property type="match status" value="1"/>
</dbReference>
<evidence type="ECO:0000313" key="3">
    <source>
        <dbReference type="EMBL" id="KAJ9587211.1"/>
    </source>
</evidence>
<dbReference type="Gene3D" id="1.10.8.10">
    <property type="entry name" value="DNA helicase RuvA subunit, C-terminal domain"/>
    <property type="match status" value="1"/>
</dbReference>
<dbReference type="Proteomes" id="UP001233999">
    <property type="component" value="Unassembled WGS sequence"/>
</dbReference>
<dbReference type="GO" id="GO:0043161">
    <property type="term" value="P:proteasome-mediated ubiquitin-dependent protein catabolic process"/>
    <property type="evidence" value="ECO:0007669"/>
    <property type="project" value="TreeGrafter"/>
</dbReference>
<feature type="non-terminal residue" evidence="3">
    <location>
        <position position="600"/>
    </location>
</feature>
<reference evidence="3" key="2">
    <citation type="submission" date="2023-05" db="EMBL/GenBank/DDBJ databases">
        <authorList>
            <person name="Fouks B."/>
        </authorList>
    </citation>
    <scope>NUCLEOTIDE SEQUENCE</scope>
    <source>
        <strain evidence="3">Stay&amp;Tobe</strain>
        <tissue evidence="3">Testes</tissue>
    </source>
</reference>
<dbReference type="GO" id="GO:0005634">
    <property type="term" value="C:nucleus"/>
    <property type="evidence" value="ECO:0007669"/>
    <property type="project" value="TreeGrafter"/>
</dbReference>
<dbReference type="SUPFAM" id="SSF46934">
    <property type="entry name" value="UBA-like"/>
    <property type="match status" value="1"/>
</dbReference>
<keyword evidence="1" id="KW-0597">Phosphoprotein</keyword>
<dbReference type="PANTHER" id="PTHR23322:SF6">
    <property type="entry name" value="UBX DOMAIN-CONTAINING PROTEIN 7"/>
    <property type="match status" value="1"/>
</dbReference>
<feature type="domain" description="UAS" evidence="2">
    <location>
        <begin position="123"/>
        <end position="245"/>
    </location>
</feature>
<proteinExistence type="predicted"/>
<keyword evidence="4" id="KW-1185">Reference proteome</keyword>
<dbReference type="FunFam" id="3.40.30.10:FF:000079">
    <property type="entry name" value="UBX domain-containing protein 7"/>
    <property type="match status" value="1"/>
</dbReference>
<evidence type="ECO:0000313" key="4">
    <source>
        <dbReference type="Proteomes" id="UP001233999"/>
    </source>
</evidence>
<dbReference type="InterPro" id="IPR003903">
    <property type="entry name" value="UIM_dom"/>
</dbReference>
<dbReference type="InterPro" id="IPR036249">
    <property type="entry name" value="Thioredoxin-like_sf"/>
</dbReference>
<dbReference type="SUPFAM" id="SSF52833">
    <property type="entry name" value="Thioredoxin-like"/>
    <property type="match status" value="1"/>
</dbReference>